<comment type="catalytic activity">
    <reaction evidence="6 7">
        <text>a D-alpha-amino acid + A + H2O = a 2-oxocarboxylate + AH2 + NH4(+)</text>
        <dbReference type="Rhea" id="RHEA:18125"/>
        <dbReference type="ChEBI" id="CHEBI:13193"/>
        <dbReference type="ChEBI" id="CHEBI:15377"/>
        <dbReference type="ChEBI" id="CHEBI:17499"/>
        <dbReference type="ChEBI" id="CHEBI:28938"/>
        <dbReference type="ChEBI" id="CHEBI:35179"/>
        <dbReference type="ChEBI" id="CHEBI:59871"/>
    </reaction>
</comment>
<dbReference type="EC" id="1.4.99.-" evidence="7"/>
<dbReference type="PATRIC" id="fig|1367847.3.peg.3189"/>
<dbReference type="Proteomes" id="UP000015480">
    <property type="component" value="Chromosome"/>
</dbReference>
<comment type="function">
    <text evidence="7">Oxidative deamination of D-amino acids.</text>
</comment>
<sequence>MKVVVLGAGVIGITSAWYLAQAGHEVVVVDRETGPALETSFANAGQVSPGYSSPWAAPGIPLKAIKWMFQRHAPLVLQPKFDLQRAKWMAQMLKNCTSSAYAINKSRMVRLAEYSRDCLKELRAATGIHYDERMQGTLQVFRSEKQVEAVAKDIAVLQADGVPFEVLDRAGCVAAEPGLAQSQDLIVGGLRLPGDETGDCFKFTNNLAQMAAAAGVTFKWGVSIEALEAEGGKISGVKTSAGRLTADRYVVALGSYSPFLVRHLGIKLPIYPLKGYSLTIPIENDAAAPVSTVMDETFKVAITRLGDRIRVGGLAEITGYDMSLSARRRATLELSVNDLFGRACDTSKAQFWTGLRPMTPDGTPVVGATQLPNLFINSGHGTLGWTMSTGSGQLLADLISGKTPHIEYEDLGYARYTGKLPTPRAAAKAQPARA</sequence>
<dbReference type="eggNOG" id="COG0665">
    <property type="taxonomic scope" value="Bacteria"/>
</dbReference>
<dbReference type="OrthoDB" id="9805337at2"/>
<evidence type="ECO:0000313" key="9">
    <source>
        <dbReference type="EMBL" id="AGT10198.1"/>
    </source>
</evidence>
<evidence type="ECO:0000313" key="10">
    <source>
        <dbReference type="Proteomes" id="UP000015480"/>
    </source>
</evidence>
<dbReference type="SUPFAM" id="SSF54373">
    <property type="entry name" value="FAD-linked reductases, C-terminal domain"/>
    <property type="match status" value="1"/>
</dbReference>
<dbReference type="HOGENOM" id="CLU_007884_9_2_5"/>
<evidence type="ECO:0000259" key="8">
    <source>
        <dbReference type="Pfam" id="PF01266"/>
    </source>
</evidence>
<dbReference type="NCBIfam" id="NF001933">
    <property type="entry name" value="PRK00711.1"/>
    <property type="match status" value="1"/>
</dbReference>
<evidence type="ECO:0000256" key="7">
    <source>
        <dbReference type="HAMAP-Rule" id="MF_01202"/>
    </source>
</evidence>
<keyword evidence="3 7" id="KW-0285">Flavoprotein</keyword>
<evidence type="ECO:0000256" key="5">
    <source>
        <dbReference type="ARBA" id="ARBA00023002"/>
    </source>
</evidence>
<evidence type="ECO:0000256" key="3">
    <source>
        <dbReference type="ARBA" id="ARBA00022630"/>
    </source>
</evidence>
<dbReference type="EMBL" id="CP006650">
    <property type="protein sequence ID" value="AGT10198.1"/>
    <property type="molecule type" value="Genomic_DNA"/>
</dbReference>
<dbReference type="PANTHER" id="PTHR13847:SF280">
    <property type="entry name" value="D-AMINO ACID DEHYDROGENASE"/>
    <property type="match status" value="1"/>
</dbReference>
<evidence type="ECO:0000256" key="2">
    <source>
        <dbReference type="ARBA" id="ARBA00009410"/>
    </source>
</evidence>
<dbReference type="FunFam" id="3.50.50.60:FF:000020">
    <property type="entry name" value="D-amino acid dehydrogenase"/>
    <property type="match status" value="1"/>
</dbReference>
<keyword evidence="4 7" id="KW-0274">FAD</keyword>
<feature type="domain" description="FAD dependent oxidoreductase" evidence="8">
    <location>
        <begin position="2"/>
        <end position="398"/>
    </location>
</feature>
<keyword evidence="10" id="KW-1185">Reference proteome</keyword>
<dbReference type="Gene3D" id="3.50.50.60">
    <property type="entry name" value="FAD/NAD(P)-binding domain"/>
    <property type="match status" value="2"/>
</dbReference>
<dbReference type="Pfam" id="PF01266">
    <property type="entry name" value="DAO"/>
    <property type="match status" value="1"/>
</dbReference>
<dbReference type="SUPFAM" id="SSF51905">
    <property type="entry name" value="FAD/NAD(P)-binding domain"/>
    <property type="match status" value="1"/>
</dbReference>
<keyword evidence="5 7" id="KW-0560">Oxidoreductase</keyword>
<dbReference type="InterPro" id="IPR023080">
    <property type="entry name" value="DadA"/>
</dbReference>
<dbReference type="AlphaFoldDB" id="S5YFE0"/>
<evidence type="ECO:0000256" key="4">
    <source>
        <dbReference type="ARBA" id="ARBA00022827"/>
    </source>
</evidence>
<dbReference type="GO" id="GO:0008718">
    <property type="term" value="F:D-amino-acid dehydrogenase activity"/>
    <property type="evidence" value="ECO:0007669"/>
    <property type="project" value="UniProtKB-UniRule"/>
</dbReference>
<reference evidence="9 10" key="1">
    <citation type="journal article" date="2014" name="BMC Genomics">
        <title>Architecture and functions of a multipartite genome of the methylotrophic bacterium Paracoccus aminophilus JCM 7686, containing primary and secondary chromids.</title>
        <authorList>
            <person name="Dziewit L."/>
            <person name="Czarnecki J."/>
            <person name="Wibberg D."/>
            <person name="Radlinska M."/>
            <person name="Mrozek P."/>
            <person name="Szymczak M."/>
            <person name="Schluter A."/>
            <person name="Puhler A."/>
            <person name="Bartosik D."/>
        </authorList>
    </citation>
    <scope>NUCLEOTIDE SEQUENCE [LARGE SCALE GENOMIC DNA]</scope>
    <source>
        <strain evidence="9">JCM 7686</strain>
    </source>
</reference>
<dbReference type="PANTHER" id="PTHR13847">
    <property type="entry name" value="SARCOSINE DEHYDROGENASE-RELATED"/>
    <property type="match status" value="1"/>
</dbReference>
<dbReference type="InterPro" id="IPR006076">
    <property type="entry name" value="FAD-dep_OxRdtase"/>
</dbReference>
<comment type="cofactor">
    <cofactor evidence="1 7">
        <name>FAD</name>
        <dbReference type="ChEBI" id="CHEBI:57692"/>
    </cofactor>
</comment>
<gene>
    <name evidence="7" type="primary">dadA</name>
    <name evidence="9" type="ORF">JCM7686_3162</name>
</gene>
<dbReference type="GO" id="GO:0055130">
    <property type="term" value="P:D-alanine catabolic process"/>
    <property type="evidence" value="ECO:0007669"/>
    <property type="project" value="TreeGrafter"/>
</dbReference>
<evidence type="ECO:0000256" key="6">
    <source>
        <dbReference type="ARBA" id="ARBA00047884"/>
    </source>
</evidence>
<protein>
    <recommendedName>
        <fullName evidence="7">D-amino acid dehydrogenase</fullName>
        <ecNumber evidence="7">1.4.99.-</ecNumber>
    </recommendedName>
</protein>
<dbReference type="GO" id="GO:0005737">
    <property type="term" value="C:cytoplasm"/>
    <property type="evidence" value="ECO:0007669"/>
    <property type="project" value="TreeGrafter"/>
</dbReference>
<proteinExistence type="inferred from homology"/>
<dbReference type="RefSeq" id="WP_020951835.1">
    <property type="nucleotide sequence ID" value="NC_022041.1"/>
</dbReference>
<dbReference type="InterPro" id="IPR036188">
    <property type="entry name" value="FAD/NAD-bd_sf"/>
</dbReference>
<dbReference type="GO" id="GO:0005886">
    <property type="term" value="C:plasma membrane"/>
    <property type="evidence" value="ECO:0007669"/>
    <property type="project" value="TreeGrafter"/>
</dbReference>
<feature type="binding site" evidence="7">
    <location>
        <begin position="3"/>
        <end position="17"/>
    </location>
    <ligand>
        <name>FAD</name>
        <dbReference type="ChEBI" id="CHEBI:57692"/>
    </ligand>
</feature>
<dbReference type="Gene3D" id="3.30.9.10">
    <property type="entry name" value="D-Amino Acid Oxidase, subunit A, domain 2"/>
    <property type="match status" value="1"/>
</dbReference>
<accession>S5YFE0</accession>
<organism evidence="9 10">
    <name type="scientific">Paracoccus aminophilus JCM 7686</name>
    <dbReference type="NCBI Taxonomy" id="1367847"/>
    <lineage>
        <taxon>Bacteria</taxon>
        <taxon>Pseudomonadati</taxon>
        <taxon>Pseudomonadota</taxon>
        <taxon>Alphaproteobacteria</taxon>
        <taxon>Rhodobacterales</taxon>
        <taxon>Paracoccaceae</taxon>
        <taxon>Paracoccus</taxon>
    </lineage>
</organism>
<comment type="similarity">
    <text evidence="2 7">Belongs to the DadA oxidoreductase family.</text>
</comment>
<dbReference type="HAMAP" id="MF_01202">
    <property type="entry name" value="DadA"/>
    <property type="match status" value="1"/>
</dbReference>
<dbReference type="STRING" id="1367847.JCM7686_3162"/>
<evidence type="ECO:0000256" key="1">
    <source>
        <dbReference type="ARBA" id="ARBA00001974"/>
    </source>
</evidence>
<dbReference type="KEGG" id="pami:JCM7686_3162"/>
<name>S5YFE0_PARAH</name>